<dbReference type="AlphaFoldDB" id="A0A2K1QJK2"/>
<feature type="compositionally biased region" description="Polar residues" evidence="1">
    <location>
        <begin position="74"/>
        <end position="85"/>
    </location>
</feature>
<protein>
    <submittedName>
        <fullName evidence="2">Uncharacterized protein</fullName>
    </submittedName>
</protein>
<feature type="compositionally biased region" description="Low complexity" evidence="1">
    <location>
        <begin position="91"/>
        <end position="107"/>
    </location>
</feature>
<proteinExistence type="predicted"/>
<dbReference type="EMBL" id="NKHZ01000081">
    <property type="protein sequence ID" value="PNS15069.1"/>
    <property type="molecule type" value="Genomic_DNA"/>
</dbReference>
<feature type="region of interest" description="Disordered" evidence="1">
    <location>
        <begin position="74"/>
        <end position="114"/>
    </location>
</feature>
<sequence>MPSLAPHSVTGSQLASKEDIALFNLKLDNLSLALEKLAAKDECAAAKGGIGTPVATLTSVSTICKDNKDEQVSLNEAESKSSVVSHGSVDPTMMTPSTTRTSASSYSNEPTANESRDNIVLSTSDLAKILHEAIYPIRDEDMTVAGLENIIQKHRKGTAEYKVDHVETRSNSLSPARVAKAKADLIEMGNALIAIGGCRGHVTDFEFTQNMISDFMKKHFGDSGTVDIKETDRFTGGGGRLVEAAESVVRHLGDASEELIDLAHRPGLSFSAHWSLRRMSVQCSEMIEDLEHIAELHVEDEEKKKKKQGDYY</sequence>
<reference evidence="2 3" key="1">
    <citation type="submission" date="2017-06" db="EMBL/GenBank/DDBJ databases">
        <title>Draft genome sequence of a variant of Elsinoe murrayae.</title>
        <authorList>
            <person name="Cheng Q."/>
        </authorList>
    </citation>
    <scope>NUCLEOTIDE SEQUENCE [LARGE SCALE GENOMIC DNA]</scope>
    <source>
        <strain evidence="2 3">CQ-2017a</strain>
    </source>
</reference>
<keyword evidence="3" id="KW-1185">Reference proteome</keyword>
<gene>
    <name evidence="2" type="ORF">CAC42_2298</name>
</gene>
<dbReference type="Proteomes" id="UP000243797">
    <property type="component" value="Unassembled WGS sequence"/>
</dbReference>
<dbReference type="InParanoid" id="A0A2K1QJK2"/>
<name>A0A2K1QJK2_9PEZI</name>
<organism evidence="2 3">
    <name type="scientific">Sphaceloma murrayae</name>
    <dbReference type="NCBI Taxonomy" id="2082308"/>
    <lineage>
        <taxon>Eukaryota</taxon>
        <taxon>Fungi</taxon>
        <taxon>Dikarya</taxon>
        <taxon>Ascomycota</taxon>
        <taxon>Pezizomycotina</taxon>
        <taxon>Dothideomycetes</taxon>
        <taxon>Dothideomycetidae</taxon>
        <taxon>Myriangiales</taxon>
        <taxon>Elsinoaceae</taxon>
        <taxon>Sphaceloma</taxon>
    </lineage>
</organism>
<evidence type="ECO:0000313" key="3">
    <source>
        <dbReference type="Proteomes" id="UP000243797"/>
    </source>
</evidence>
<evidence type="ECO:0000313" key="2">
    <source>
        <dbReference type="EMBL" id="PNS15069.1"/>
    </source>
</evidence>
<evidence type="ECO:0000256" key="1">
    <source>
        <dbReference type="SAM" id="MobiDB-lite"/>
    </source>
</evidence>
<accession>A0A2K1QJK2</accession>
<comment type="caution">
    <text evidence="2">The sequence shown here is derived from an EMBL/GenBank/DDBJ whole genome shotgun (WGS) entry which is preliminary data.</text>
</comment>